<protein>
    <recommendedName>
        <fullName evidence="3">JAB domain-containing protein</fullName>
    </recommendedName>
</protein>
<reference evidence="1 2" key="1">
    <citation type="journal article" date="2016" name="Nat. Commun.">
        <title>Thousands of microbial genomes shed light on interconnected biogeochemical processes in an aquifer system.</title>
        <authorList>
            <person name="Anantharaman K."/>
            <person name="Brown C.T."/>
            <person name="Hug L.A."/>
            <person name="Sharon I."/>
            <person name="Castelle C.J."/>
            <person name="Probst A.J."/>
            <person name="Thomas B.C."/>
            <person name="Singh A."/>
            <person name="Wilkins M.J."/>
            <person name="Karaoz U."/>
            <person name="Brodie E.L."/>
            <person name="Williams K.H."/>
            <person name="Hubbard S.S."/>
            <person name="Banfield J.F."/>
        </authorList>
    </citation>
    <scope>NUCLEOTIDE SEQUENCE [LARGE SCALE GENOMIC DNA]</scope>
</reference>
<gene>
    <name evidence="1" type="ORF">A3E09_02860</name>
</gene>
<name>A0A1G2C923_9BACT</name>
<accession>A0A1G2C923</accession>
<proteinExistence type="predicted"/>
<evidence type="ECO:0000313" key="1">
    <source>
        <dbReference type="EMBL" id="OGY97894.1"/>
    </source>
</evidence>
<evidence type="ECO:0008006" key="3">
    <source>
        <dbReference type="Google" id="ProtNLM"/>
    </source>
</evidence>
<dbReference type="EMBL" id="MHKY01000047">
    <property type="protein sequence ID" value="OGY97894.1"/>
    <property type="molecule type" value="Genomic_DNA"/>
</dbReference>
<comment type="caution">
    <text evidence="1">The sequence shown here is derived from an EMBL/GenBank/DDBJ whole genome shotgun (WGS) entry which is preliminary data.</text>
</comment>
<dbReference type="AlphaFoldDB" id="A0A1G2C923"/>
<organism evidence="1 2">
    <name type="scientific">Candidatus Liptonbacteria bacterium RIFCSPHIGHO2_12_FULL_60_13</name>
    <dbReference type="NCBI Taxonomy" id="1798648"/>
    <lineage>
        <taxon>Bacteria</taxon>
        <taxon>Candidatus Liptoniibacteriota</taxon>
    </lineage>
</organism>
<sequence length="201" mass="23348">MRIMFAPEALADVMTAILLCPVEISGLGRIERMGEREFLVKEVVIFEQSCSSASTEFDPEAKGRWENAMVRRGLAREINEHHFWWHSHVCGSAYFSDIDEGNIQNFDIGNWQSFDPAVSPPKWWVSVVGNKFGELAARADFYDPRETVERCDIVTIPQLGRNELRALIKDRVPYVRAEIAEKVKMDLRILSSREMRDWRWR</sequence>
<dbReference type="Proteomes" id="UP000178796">
    <property type="component" value="Unassembled WGS sequence"/>
</dbReference>
<evidence type="ECO:0000313" key="2">
    <source>
        <dbReference type="Proteomes" id="UP000178796"/>
    </source>
</evidence>